<evidence type="ECO:0000313" key="2">
    <source>
        <dbReference type="Proteomes" id="UP000821865"/>
    </source>
</evidence>
<evidence type="ECO:0000313" key="1">
    <source>
        <dbReference type="EMBL" id="KAH7966748.1"/>
    </source>
</evidence>
<sequence>MEDSYIFLHSMVSFRAHPSAQDALLQITHDVLDDTIPHLTKAILAVDLTKAFDSILHDAILRKLQALQDSGRNDHTLKTLKASTQFVLQLLRHVSTHPHKGLDEADNMKVLRAFTLCRILFAIPYLKLNGPET</sequence>
<proteinExistence type="predicted"/>
<protein>
    <submittedName>
        <fullName evidence="1">Uncharacterized protein</fullName>
    </submittedName>
</protein>
<keyword evidence="2" id="KW-1185">Reference proteome</keyword>
<name>A0ACB8DFG6_DERSI</name>
<organism evidence="1 2">
    <name type="scientific">Dermacentor silvarum</name>
    <name type="common">Tick</name>
    <dbReference type="NCBI Taxonomy" id="543639"/>
    <lineage>
        <taxon>Eukaryota</taxon>
        <taxon>Metazoa</taxon>
        <taxon>Ecdysozoa</taxon>
        <taxon>Arthropoda</taxon>
        <taxon>Chelicerata</taxon>
        <taxon>Arachnida</taxon>
        <taxon>Acari</taxon>
        <taxon>Parasitiformes</taxon>
        <taxon>Ixodida</taxon>
        <taxon>Ixodoidea</taxon>
        <taxon>Ixodidae</taxon>
        <taxon>Rhipicephalinae</taxon>
        <taxon>Dermacentor</taxon>
    </lineage>
</organism>
<accession>A0ACB8DFG6</accession>
<comment type="caution">
    <text evidence="1">The sequence shown here is derived from an EMBL/GenBank/DDBJ whole genome shotgun (WGS) entry which is preliminary data.</text>
</comment>
<reference evidence="1" key="1">
    <citation type="submission" date="2020-05" db="EMBL/GenBank/DDBJ databases">
        <title>Large-scale comparative analyses of tick genomes elucidate their genetic diversity and vector capacities.</title>
        <authorList>
            <person name="Jia N."/>
            <person name="Wang J."/>
            <person name="Shi W."/>
            <person name="Du L."/>
            <person name="Sun Y."/>
            <person name="Zhan W."/>
            <person name="Jiang J."/>
            <person name="Wang Q."/>
            <person name="Zhang B."/>
            <person name="Ji P."/>
            <person name="Sakyi L.B."/>
            <person name="Cui X."/>
            <person name="Yuan T."/>
            <person name="Jiang B."/>
            <person name="Yang W."/>
            <person name="Lam T.T.-Y."/>
            <person name="Chang Q."/>
            <person name="Ding S."/>
            <person name="Wang X."/>
            <person name="Zhu J."/>
            <person name="Ruan X."/>
            <person name="Zhao L."/>
            <person name="Wei J."/>
            <person name="Que T."/>
            <person name="Du C."/>
            <person name="Cheng J."/>
            <person name="Dai P."/>
            <person name="Han X."/>
            <person name="Huang E."/>
            <person name="Gao Y."/>
            <person name="Liu J."/>
            <person name="Shao H."/>
            <person name="Ye R."/>
            <person name="Li L."/>
            <person name="Wei W."/>
            <person name="Wang X."/>
            <person name="Wang C."/>
            <person name="Yang T."/>
            <person name="Huo Q."/>
            <person name="Li W."/>
            <person name="Guo W."/>
            <person name="Chen H."/>
            <person name="Zhou L."/>
            <person name="Ni X."/>
            <person name="Tian J."/>
            <person name="Zhou Y."/>
            <person name="Sheng Y."/>
            <person name="Liu T."/>
            <person name="Pan Y."/>
            <person name="Xia L."/>
            <person name="Li J."/>
            <person name="Zhao F."/>
            <person name="Cao W."/>
        </authorList>
    </citation>
    <scope>NUCLEOTIDE SEQUENCE</scope>
    <source>
        <strain evidence="1">Dsil-2018</strain>
    </source>
</reference>
<dbReference type="Proteomes" id="UP000821865">
    <property type="component" value="Chromosome 2"/>
</dbReference>
<dbReference type="EMBL" id="CM023471">
    <property type="protein sequence ID" value="KAH7966748.1"/>
    <property type="molecule type" value="Genomic_DNA"/>
</dbReference>
<gene>
    <name evidence="1" type="ORF">HPB49_019190</name>
</gene>